<dbReference type="PANTHER" id="PTHR23429">
    <property type="entry name" value="GLUCOSE-6-PHOSPHATE 1-DEHYDROGENASE G6PD"/>
    <property type="match status" value="1"/>
</dbReference>
<evidence type="ECO:0000256" key="5">
    <source>
        <dbReference type="ARBA" id="ARBA00023002"/>
    </source>
</evidence>
<keyword evidence="6 7" id="KW-0119">Carbohydrate metabolism</keyword>
<gene>
    <name evidence="7 11" type="primary">zwf</name>
    <name evidence="11" type="ORF">F0U60_08070</name>
</gene>
<dbReference type="RefSeq" id="WP_395816129.1">
    <property type="nucleotide sequence ID" value="NZ_CP043494.1"/>
</dbReference>
<dbReference type="PANTHER" id="PTHR23429:SF0">
    <property type="entry name" value="GLUCOSE-6-PHOSPHATE 1-DEHYDROGENASE"/>
    <property type="match status" value="1"/>
</dbReference>
<evidence type="ECO:0000313" key="12">
    <source>
        <dbReference type="Proteomes" id="UP001611383"/>
    </source>
</evidence>
<proteinExistence type="inferred from homology"/>
<protein>
    <recommendedName>
        <fullName evidence="7">Glucose-6-phosphate 1-dehydrogenase</fullName>
        <shortName evidence="7">G6PD</shortName>
        <ecNumber evidence="7">1.1.1.49</ecNumber>
    </recommendedName>
</protein>
<feature type="binding site" evidence="7">
    <location>
        <position position="209"/>
    </location>
    <ligand>
        <name>substrate</name>
    </ligand>
</feature>
<keyword evidence="4 7" id="KW-0521">NADP</keyword>
<evidence type="ECO:0000256" key="8">
    <source>
        <dbReference type="SAM" id="MobiDB-lite"/>
    </source>
</evidence>
<dbReference type="InterPro" id="IPR022675">
    <property type="entry name" value="G6P_DH_C"/>
</dbReference>
<dbReference type="HAMAP" id="MF_00966">
    <property type="entry name" value="G6PD"/>
    <property type="match status" value="1"/>
</dbReference>
<dbReference type="SUPFAM" id="SSF51735">
    <property type="entry name" value="NAD(P)-binding Rossmann-fold domains"/>
    <property type="match status" value="1"/>
</dbReference>
<dbReference type="Gene3D" id="3.40.50.720">
    <property type="entry name" value="NAD(P)-binding Rossmann-like Domain"/>
    <property type="match status" value="1"/>
</dbReference>
<evidence type="ECO:0000259" key="10">
    <source>
        <dbReference type="Pfam" id="PF02781"/>
    </source>
</evidence>
<dbReference type="PROSITE" id="PS00069">
    <property type="entry name" value="G6P_DEHYDROGENASE"/>
    <property type="match status" value="1"/>
</dbReference>
<evidence type="ECO:0000256" key="7">
    <source>
        <dbReference type="HAMAP-Rule" id="MF_00966"/>
    </source>
</evidence>
<feature type="domain" description="Glucose-6-phosphate dehydrogenase NAD-binding" evidence="9">
    <location>
        <begin position="30"/>
        <end position="218"/>
    </location>
</feature>
<dbReference type="InterPro" id="IPR022674">
    <property type="entry name" value="G6P_DH_NAD-bd"/>
</dbReference>
<feature type="binding site" evidence="7">
    <location>
        <position position="67"/>
    </location>
    <ligand>
        <name>NADP(+)</name>
        <dbReference type="ChEBI" id="CHEBI:58349"/>
    </ligand>
</feature>
<comment type="function">
    <text evidence="7">Catalyzes the oxidation of glucose 6-phosphate to 6-phosphogluconolactone.</text>
</comment>
<feature type="active site" description="Proton acceptor" evidence="7">
    <location>
        <position position="271"/>
    </location>
</feature>
<dbReference type="Pfam" id="PF02781">
    <property type="entry name" value="G6PD_C"/>
    <property type="match status" value="1"/>
</dbReference>
<comment type="caution">
    <text evidence="7">Lacks conserved residue(s) required for the propagation of feature annotation.</text>
</comment>
<feature type="binding site" evidence="7">
    <location>
        <position position="247"/>
    </location>
    <ligand>
        <name>substrate</name>
    </ligand>
</feature>
<dbReference type="Proteomes" id="UP001611383">
    <property type="component" value="Chromosome"/>
</dbReference>
<dbReference type="EC" id="1.1.1.49" evidence="7"/>
<feature type="binding site" evidence="7">
    <location>
        <position position="179"/>
    </location>
    <ligand>
        <name>NADP(+)</name>
        <dbReference type="ChEBI" id="CHEBI:58349"/>
    </ligand>
</feature>
<comment type="catalytic activity">
    <reaction evidence="7">
        <text>D-glucose 6-phosphate + NADP(+) = 6-phospho-D-glucono-1,5-lactone + NADPH + H(+)</text>
        <dbReference type="Rhea" id="RHEA:15841"/>
        <dbReference type="ChEBI" id="CHEBI:15378"/>
        <dbReference type="ChEBI" id="CHEBI:57783"/>
        <dbReference type="ChEBI" id="CHEBI:57955"/>
        <dbReference type="ChEBI" id="CHEBI:58349"/>
        <dbReference type="ChEBI" id="CHEBI:61548"/>
        <dbReference type="EC" id="1.1.1.49"/>
    </reaction>
</comment>
<dbReference type="PRINTS" id="PR00079">
    <property type="entry name" value="G6PDHDRGNASE"/>
</dbReference>
<evidence type="ECO:0000256" key="2">
    <source>
        <dbReference type="ARBA" id="ARBA00009975"/>
    </source>
</evidence>
<dbReference type="SUPFAM" id="SSF55347">
    <property type="entry name" value="Glyceraldehyde-3-phosphate dehydrogenase-like, C-terminal domain"/>
    <property type="match status" value="1"/>
</dbReference>
<sequence>MEEQGLHIETHPREGDPLVRAGRPDPCVMVLFGATGDLAQRKLFPALFELARQGLLPNNFAVVAFSRSEHNLEQFRAQVKEGLQKFARTQPLDEATWERLSSKLEMMTGGYDDPESYIRLREHLERIAERFGTQGNQLYYLATPASTFPSLLNGLASSGLLYREDPAVKRPWRRLVIEKPFGRDLATAKELNQALAAVLDEKQIFRIDHYLGKETVQNILVFRFANAIFEPLWNRQHIDRVEITAAEKIGVEGRGRFYDETGVIRDMVQNHLLQVLALCAMEPPVSFGSEDIRDEKNKVFRALRPMVGGEVAKYVVQGQYKGYREEHGVAKDSKTPTYVALKTYIDTWRWQGVPFYVRAGKSLSKRVTEVSIHFKPVPHCLFNTSDTCQRLQPNVLTLRIQPREGIALSFESKVPGEDINIAGVTMDFDYSESFHKPVPEAYERLMLDCMRGNTTLFARQDSVEQAWAWVTPIIESLDAGKGGPLHTYEPGSTGPDAAAALLARDGRRWTELKG</sequence>
<organism evidence="11 12">
    <name type="scientific">Archangium minus</name>
    <dbReference type="NCBI Taxonomy" id="83450"/>
    <lineage>
        <taxon>Bacteria</taxon>
        <taxon>Pseudomonadati</taxon>
        <taxon>Myxococcota</taxon>
        <taxon>Myxococcia</taxon>
        <taxon>Myxococcales</taxon>
        <taxon>Cystobacterineae</taxon>
        <taxon>Archangiaceae</taxon>
        <taxon>Archangium</taxon>
    </lineage>
</organism>
<name>A0ABY9WJP0_9BACT</name>
<dbReference type="PIRSF" id="PIRSF000110">
    <property type="entry name" value="G6PD"/>
    <property type="match status" value="1"/>
</dbReference>
<dbReference type="InterPro" id="IPR036291">
    <property type="entry name" value="NAD(P)-bd_dom_sf"/>
</dbReference>
<dbReference type="Pfam" id="PF00479">
    <property type="entry name" value="G6PD_N"/>
    <property type="match status" value="1"/>
</dbReference>
<comment type="similarity">
    <text evidence="2 7">Belongs to the glucose-6-phosphate dehydrogenase family.</text>
</comment>
<keyword evidence="5 7" id="KW-0560">Oxidoreductase</keyword>
<dbReference type="Gene3D" id="3.30.360.10">
    <property type="entry name" value="Dihydrodipicolinate Reductase, domain 2"/>
    <property type="match status" value="1"/>
</dbReference>
<dbReference type="InterPro" id="IPR019796">
    <property type="entry name" value="G6P_DH_AS"/>
</dbReference>
<feature type="compositionally biased region" description="Basic and acidic residues" evidence="8">
    <location>
        <begin position="1"/>
        <end position="17"/>
    </location>
</feature>
<evidence type="ECO:0000259" key="9">
    <source>
        <dbReference type="Pfam" id="PF00479"/>
    </source>
</evidence>
<accession>A0ABY9WJP0</accession>
<dbReference type="InterPro" id="IPR001282">
    <property type="entry name" value="G6P_DH"/>
</dbReference>
<reference evidence="11 12" key="1">
    <citation type="submission" date="2019-08" db="EMBL/GenBank/DDBJ databases">
        <title>Archangium and Cystobacter genomes.</title>
        <authorList>
            <person name="Chen I.-C.K."/>
            <person name="Wielgoss S."/>
        </authorList>
    </citation>
    <scope>NUCLEOTIDE SEQUENCE [LARGE SCALE GENOMIC DNA]</scope>
    <source>
        <strain evidence="11 12">Cbm 6</strain>
    </source>
</reference>
<evidence type="ECO:0000256" key="1">
    <source>
        <dbReference type="ARBA" id="ARBA00004937"/>
    </source>
</evidence>
<keyword evidence="3 7" id="KW-0313">Glucose metabolism</keyword>
<evidence type="ECO:0000256" key="6">
    <source>
        <dbReference type="ARBA" id="ARBA00023277"/>
    </source>
</evidence>
<evidence type="ECO:0000256" key="4">
    <source>
        <dbReference type="ARBA" id="ARBA00022857"/>
    </source>
</evidence>
<feature type="binding site" evidence="7">
    <location>
        <position position="361"/>
    </location>
    <ligand>
        <name>substrate</name>
    </ligand>
</feature>
<feature type="binding site" evidence="7">
    <location>
        <position position="266"/>
    </location>
    <ligand>
        <name>substrate</name>
    </ligand>
</feature>
<feature type="domain" description="Glucose-6-phosphate dehydrogenase C-terminal" evidence="10">
    <location>
        <begin position="220"/>
        <end position="509"/>
    </location>
</feature>
<dbReference type="NCBIfam" id="TIGR00871">
    <property type="entry name" value="zwf"/>
    <property type="match status" value="1"/>
</dbReference>
<dbReference type="EMBL" id="CP043494">
    <property type="protein sequence ID" value="WNG44057.1"/>
    <property type="molecule type" value="Genomic_DNA"/>
</dbReference>
<feature type="binding site" evidence="7">
    <location>
        <position position="213"/>
    </location>
    <ligand>
        <name>substrate</name>
    </ligand>
</feature>
<comment type="pathway">
    <text evidence="1 7">Carbohydrate degradation; pentose phosphate pathway; D-ribulose 5-phosphate from D-glucose 6-phosphate (oxidative stage): step 1/3.</text>
</comment>
<evidence type="ECO:0000313" key="11">
    <source>
        <dbReference type="EMBL" id="WNG44057.1"/>
    </source>
</evidence>
<evidence type="ECO:0000256" key="3">
    <source>
        <dbReference type="ARBA" id="ARBA00022526"/>
    </source>
</evidence>
<keyword evidence="12" id="KW-1185">Reference proteome</keyword>
<feature type="region of interest" description="Disordered" evidence="8">
    <location>
        <begin position="1"/>
        <end position="20"/>
    </location>
</feature>